<accession>A0A078RX74</accession>
<feature type="domain" description="Dihydroneopterin aldolase/epimerase" evidence="7">
    <location>
        <begin position="5"/>
        <end position="117"/>
    </location>
</feature>
<keyword evidence="5 6" id="KW-0456">Lyase</keyword>
<organism evidence="8 9">
    <name type="scientific">Bacteroides uniformis str. 3978 T3 ii</name>
    <dbReference type="NCBI Taxonomy" id="1339349"/>
    <lineage>
        <taxon>Bacteria</taxon>
        <taxon>Pseudomonadati</taxon>
        <taxon>Bacteroidota</taxon>
        <taxon>Bacteroidia</taxon>
        <taxon>Bacteroidales</taxon>
        <taxon>Bacteroidaceae</taxon>
        <taxon>Bacteroides</taxon>
    </lineage>
</organism>
<evidence type="ECO:0000256" key="2">
    <source>
        <dbReference type="ARBA" id="ARBA00005013"/>
    </source>
</evidence>
<proteinExistence type="inferred from homology"/>
<evidence type="ECO:0000256" key="3">
    <source>
        <dbReference type="ARBA" id="ARBA00005708"/>
    </source>
</evidence>
<dbReference type="NCBIfam" id="TIGR00526">
    <property type="entry name" value="folB_dom"/>
    <property type="match status" value="1"/>
</dbReference>
<evidence type="ECO:0000259" key="7">
    <source>
        <dbReference type="SMART" id="SM00905"/>
    </source>
</evidence>
<comment type="pathway">
    <text evidence="2 6">Cofactor biosynthesis; tetrahydrofolate biosynthesis; 2-amino-4-hydroxy-6-hydroxymethyl-7,8-dihydropteridine diphosphate from 7,8-dihydroneopterin triphosphate: step 3/4.</text>
</comment>
<name>A0A078RX74_BACUN</name>
<comment type="function">
    <text evidence="6">Catalyzes the conversion of 7,8-dihydroneopterin to 6-hydroxymethyl-7,8-dihydropterin.</text>
</comment>
<evidence type="ECO:0000256" key="5">
    <source>
        <dbReference type="ARBA" id="ARBA00023239"/>
    </source>
</evidence>
<dbReference type="GO" id="GO:0046654">
    <property type="term" value="P:tetrahydrofolate biosynthetic process"/>
    <property type="evidence" value="ECO:0007669"/>
    <property type="project" value="UniProtKB-UniRule"/>
</dbReference>
<dbReference type="EC" id="4.1.2.25" evidence="6"/>
<dbReference type="PANTHER" id="PTHR42844:SF1">
    <property type="entry name" value="DIHYDRONEOPTERIN ALDOLASE 1-RELATED"/>
    <property type="match status" value="1"/>
</dbReference>
<dbReference type="NCBIfam" id="TIGR00525">
    <property type="entry name" value="folB"/>
    <property type="match status" value="1"/>
</dbReference>
<protein>
    <recommendedName>
        <fullName evidence="6">7,8-dihydroneopterin aldolase</fullName>
        <ecNumber evidence="6">4.1.2.25</ecNumber>
    </recommendedName>
</protein>
<dbReference type="SUPFAM" id="SSF55620">
    <property type="entry name" value="Tetrahydrobiopterin biosynthesis enzymes-like"/>
    <property type="match status" value="1"/>
</dbReference>
<dbReference type="EMBL" id="JNHN01000178">
    <property type="protein sequence ID" value="KDS49171.1"/>
    <property type="molecule type" value="Genomic_DNA"/>
</dbReference>
<dbReference type="InterPro" id="IPR006156">
    <property type="entry name" value="Dihydroneopterin_aldolase"/>
</dbReference>
<dbReference type="InterPro" id="IPR006157">
    <property type="entry name" value="FolB_dom"/>
</dbReference>
<comment type="similarity">
    <text evidence="3 6">Belongs to the DHNA family.</text>
</comment>
<dbReference type="SMART" id="SM00905">
    <property type="entry name" value="FolB"/>
    <property type="match status" value="1"/>
</dbReference>
<evidence type="ECO:0000256" key="6">
    <source>
        <dbReference type="RuleBase" id="RU362079"/>
    </source>
</evidence>
<evidence type="ECO:0000256" key="1">
    <source>
        <dbReference type="ARBA" id="ARBA00001353"/>
    </source>
</evidence>
<evidence type="ECO:0000313" key="9">
    <source>
        <dbReference type="Proteomes" id="UP000028013"/>
    </source>
</evidence>
<keyword evidence="4 6" id="KW-0289">Folate biosynthesis</keyword>
<dbReference type="Pfam" id="PF02152">
    <property type="entry name" value="FolB"/>
    <property type="match status" value="1"/>
</dbReference>
<dbReference type="PATRIC" id="fig|1339349.3.peg.3279"/>
<dbReference type="GO" id="GO:0004150">
    <property type="term" value="F:dihydroneopterin aldolase activity"/>
    <property type="evidence" value="ECO:0007669"/>
    <property type="project" value="UniProtKB-UniRule"/>
</dbReference>
<sequence length="121" mass="13596">MTSYIFLDTLRFFAHHGVGEQETVVGNEFTVSLRLQVDIRRAAETDDVADTVSYADVHTAVKAEMDIPSKLLEHVCGRIINRLFHDFPQIEEITLKLAKRNPPMGADIEAAGVEICQRRGE</sequence>
<dbReference type="AlphaFoldDB" id="A0A078RX74"/>
<reference evidence="8 9" key="1">
    <citation type="submission" date="2014-04" db="EMBL/GenBank/DDBJ databases">
        <authorList>
            <person name="Sears C."/>
            <person name="Carroll K."/>
            <person name="Sack B.R."/>
            <person name="Qadri F."/>
            <person name="Myers L.L."/>
            <person name="Chung G.-T."/>
            <person name="Escheverria P."/>
            <person name="Fraser C.M."/>
            <person name="Sadzewicz L."/>
            <person name="Shefchek K.A."/>
            <person name="Tallon L."/>
            <person name="Das S.P."/>
            <person name="Daugherty S."/>
            <person name="Mongodin E.F."/>
        </authorList>
    </citation>
    <scope>NUCLEOTIDE SEQUENCE [LARGE SCALE GENOMIC DNA]</scope>
    <source>
        <strain evidence="8 9">3978 T3 ii</strain>
    </source>
</reference>
<dbReference type="PANTHER" id="PTHR42844">
    <property type="entry name" value="DIHYDRONEOPTERIN ALDOLASE 1-RELATED"/>
    <property type="match status" value="1"/>
</dbReference>
<dbReference type="RefSeq" id="WP_005830212.1">
    <property type="nucleotide sequence ID" value="NZ_JNHN01000178.1"/>
</dbReference>
<dbReference type="Proteomes" id="UP000028013">
    <property type="component" value="Unassembled WGS sequence"/>
</dbReference>
<comment type="caution">
    <text evidence="8">The sequence shown here is derived from an EMBL/GenBank/DDBJ whole genome shotgun (WGS) entry which is preliminary data.</text>
</comment>
<evidence type="ECO:0000256" key="4">
    <source>
        <dbReference type="ARBA" id="ARBA00022909"/>
    </source>
</evidence>
<dbReference type="Gene3D" id="3.30.1130.10">
    <property type="match status" value="1"/>
</dbReference>
<dbReference type="GeneID" id="99749399"/>
<comment type="catalytic activity">
    <reaction evidence="1 6">
        <text>7,8-dihydroneopterin = 6-hydroxymethyl-7,8-dihydropterin + glycolaldehyde</text>
        <dbReference type="Rhea" id="RHEA:10540"/>
        <dbReference type="ChEBI" id="CHEBI:17001"/>
        <dbReference type="ChEBI" id="CHEBI:17071"/>
        <dbReference type="ChEBI" id="CHEBI:44841"/>
        <dbReference type="EC" id="4.1.2.25"/>
    </reaction>
</comment>
<gene>
    <name evidence="8" type="primary">folB</name>
    <name evidence="8" type="ORF">M094_2157</name>
</gene>
<dbReference type="InterPro" id="IPR043133">
    <property type="entry name" value="GTP-CH-I_C/QueF"/>
</dbReference>
<evidence type="ECO:0000313" key="8">
    <source>
        <dbReference type="EMBL" id="KDS49171.1"/>
    </source>
</evidence>
<dbReference type="GO" id="GO:0046656">
    <property type="term" value="P:folic acid biosynthetic process"/>
    <property type="evidence" value="ECO:0007669"/>
    <property type="project" value="UniProtKB-UniRule"/>
</dbReference>
<dbReference type="GO" id="GO:0005737">
    <property type="term" value="C:cytoplasm"/>
    <property type="evidence" value="ECO:0007669"/>
    <property type="project" value="TreeGrafter"/>
</dbReference>
<dbReference type="UniPathway" id="UPA00077">
    <property type="reaction ID" value="UER00154"/>
</dbReference>